<keyword evidence="4" id="KW-1185">Reference proteome</keyword>
<dbReference type="GO" id="GO:0016491">
    <property type="term" value="F:oxidoreductase activity"/>
    <property type="evidence" value="ECO:0007669"/>
    <property type="project" value="UniProtKB-KW"/>
</dbReference>
<dbReference type="InterPro" id="IPR050523">
    <property type="entry name" value="AKR_Detox_Biosynth"/>
</dbReference>
<reference evidence="3 4" key="1">
    <citation type="submission" date="2016-10" db="EMBL/GenBank/DDBJ databases">
        <authorList>
            <person name="de Groot N.N."/>
        </authorList>
    </citation>
    <scope>NUCLEOTIDE SEQUENCE [LARGE SCALE GENOMIC DNA]</scope>
    <source>
        <strain evidence="3 4">743A</strain>
    </source>
</reference>
<dbReference type="Pfam" id="PF00248">
    <property type="entry name" value="Aldo_ket_red"/>
    <property type="match status" value="1"/>
</dbReference>
<evidence type="ECO:0000313" key="4">
    <source>
        <dbReference type="Proteomes" id="UP000199659"/>
    </source>
</evidence>
<evidence type="ECO:0000259" key="2">
    <source>
        <dbReference type="Pfam" id="PF00248"/>
    </source>
</evidence>
<dbReference type="PANTHER" id="PTHR43364:SF4">
    <property type="entry name" value="NAD(P)-LINKED OXIDOREDUCTASE SUPERFAMILY PROTEIN"/>
    <property type="match status" value="1"/>
</dbReference>
<organism evidence="3 4">
    <name type="scientific">Anaeromicropila populeti</name>
    <dbReference type="NCBI Taxonomy" id="37658"/>
    <lineage>
        <taxon>Bacteria</taxon>
        <taxon>Bacillati</taxon>
        <taxon>Bacillota</taxon>
        <taxon>Clostridia</taxon>
        <taxon>Lachnospirales</taxon>
        <taxon>Lachnospiraceae</taxon>
        <taxon>Anaeromicropila</taxon>
    </lineage>
</organism>
<keyword evidence="1" id="KW-0560">Oxidoreductase</keyword>
<dbReference type="PANTHER" id="PTHR43364">
    <property type="entry name" value="NADH-SPECIFIC METHYLGLYOXAL REDUCTASE-RELATED"/>
    <property type="match status" value="1"/>
</dbReference>
<name>A0A1I6LKM4_9FIRM</name>
<evidence type="ECO:0000313" key="3">
    <source>
        <dbReference type="EMBL" id="SFS04034.1"/>
    </source>
</evidence>
<dbReference type="Proteomes" id="UP000199659">
    <property type="component" value="Unassembled WGS sequence"/>
</dbReference>
<feature type="domain" description="NADP-dependent oxidoreductase" evidence="2">
    <location>
        <begin position="21"/>
        <end position="143"/>
    </location>
</feature>
<sequence>MSKQVRFELSVHLRWFNNMQLAVARNGWTPFLSMQNHYNILYREDERELIPICKQQNVSLTPYSPLAAGRLACPEWNTDTKRSQTDKMAVSKYDSTQEMDYNIVLRVHELAQKYGVTMTQISLAWQYAKGVTAPIIGATKAKYFILGLKLLRFLSKIEKWKR</sequence>
<protein>
    <submittedName>
        <fullName evidence="3">Aldo/keto reductase family protein</fullName>
    </submittedName>
</protein>
<dbReference type="InterPro" id="IPR023210">
    <property type="entry name" value="NADP_OxRdtase_dom"/>
</dbReference>
<dbReference type="STRING" id="37658.SAMN05661086_03367"/>
<dbReference type="EMBL" id="FOYZ01000017">
    <property type="protein sequence ID" value="SFS04034.1"/>
    <property type="molecule type" value="Genomic_DNA"/>
</dbReference>
<dbReference type="InterPro" id="IPR036812">
    <property type="entry name" value="NAD(P)_OxRdtase_dom_sf"/>
</dbReference>
<gene>
    <name evidence="3" type="ORF">SAMN05661086_03367</name>
</gene>
<dbReference type="SUPFAM" id="SSF51430">
    <property type="entry name" value="NAD(P)-linked oxidoreductase"/>
    <property type="match status" value="1"/>
</dbReference>
<proteinExistence type="predicted"/>
<dbReference type="AlphaFoldDB" id="A0A1I6LKM4"/>
<evidence type="ECO:0000256" key="1">
    <source>
        <dbReference type="ARBA" id="ARBA00023002"/>
    </source>
</evidence>
<accession>A0A1I6LKM4</accession>
<dbReference type="Gene3D" id="3.20.20.100">
    <property type="entry name" value="NADP-dependent oxidoreductase domain"/>
    <property type="match status" value="1"/>
</dbReference>